<evidence type="ECO:0000313" key="2">
    <source>
        <dbReference type="Proteomes" id="UP000613193"/>
    </source>
</evidence>
<sequence>MEDKEPTFGKGKVCYIEIPANDITQSANFFSKVFNWSIRSDNQGNISFDDGVGEVSGIWVKDRNPMTEAGLLISIMVDDAKATVLEIEENGGK</sequence>
<proteinExistence type="predicted"/>
<comment type="caution">
    <text evidence="1">The sequence shown here is derived from an EMBL/GenBank/DDBJ whole genome shotgun (WGS) entry which is preliminary data.</text>
</comment>
<dbReference type="Gene3D" id="3.10.180.10">
    <property type="entry name" value="2,3-Dihydroxybiphenyl 1,2-Dioxygenase, domain 1"/>
    <property type="match status" value="1"/>
</dbReference>
<dbReference type="InterPro" id="IPR029068">
    <property type="entry name" value="Glyas_Bleomycin-R_OHBP_Dase"/>
</dbReference>
<protein>
    <recommendedName>
        <fullName evidence="3">VOC domain-containing protein</fullName>
    </recommendedName>
</protein>
<dbReference type="SUPFAM" id="SSF54593">
    <property type="entry name" value="Glyoxalase/Bleomycin resistance protein/Dihydroxybiphenyl dioxygenase"/>
    <property type="match status" value="1"/>
</dbReference>
<organism evidence="1 2">
    <name type="scientific">Mucilaginibacter segetis</name>
    <dbReference type="NCBI Taxonomy" id="2793071"/>
    <lineage>
        <taxon>Bacteria</taxon>
        <taxon>Pseudomonadati</taxon>
        <taxon>Bacteroidota</taxon>
        <taxon>Sphingobacteriia</taxon>
        <taxon>Sphingobacteriales</taxon>
        <taxon>Sphingobacteriaceae</taxon>
        <taxon>Mucilaginibacter</taxon>
    </lineage>
</organism>
<keyword evidence="2" id="KW-1185">Reference proteome</keyword>
<reference evidence="1" key="1">
    <citation type="submission" date="2020-12" db="EMBL/GenBank/DDBJ databases">
        <title>Bacterial novel species Mucilaginibacter sp. SD-g isolated from soil.</title>
        <authorList>
            <person name="Jung H.-Y."/>
        </authorList>
    </citation>
    <scope>NUCLEOTIDE SEQUENCE</scope>
    <source>
        <strain evidence="1">SD-g</strain>
    </source>
</reference>
<accession>A0A934PV26</accession>
<gene>
    <name evidence="1" type="ORF">I5M19_11485</name>
</gene>
<dbReference type="EMBL" id="JAEHFW010000002">
    <property type="protein sequence ID" value="MBK0379935.1"/>
    <property type="molecule type" value="Genomic_DNA"/>
</dbReference>
<dbReference type="AlphaFoldDB" id="A0A934PV26"/>
<dbReference type="Proteomes" id="UP000613193">
    <property type="component" value="Unassembled WGS sequence"/>
</dbReference>
<dbReference type="RefSeq" id="WP_200066475.1">
    <property type="nucleotide sequence ID" value="NZ_JAEHFW010000002.1"/>
</dbReference>
<evidence type="ECO:0000313" key="1">
    <source>
        <dbReference type="EMBL" id="MBK0379935.1"/>
    </source>
</evidence>
<evidence type="ECO:0008006" key="3">
    <source>
        <dbReference type="Google" id="ProtNLM"/>
    </source>
</evidence>
<name>A0A934PV26_9SPHI</name>